<keyword evidence="1" id="KW-0812">Transmembrane</keyword>
<gene>
    <name evidence="2" type="ORF">GCM10010124_07500</name>
</gene>
<organism evidence="2 3">
    <name type="scientific">Pilimelia terevasa</name>
    <dbReference type="NCBI Taxonomy" id="53372"/>
    <lineage>
        <taxon>Bacteria</taxon>
        <taxon>Bacillati</taxon>
        <taxon>Actinomycetota</taxon>
        <taxon>Actinomycetes</taxon>
        <taxon>Micromonosporales</taxon>
        <taxon>Micromonosporaceae</taxon>
        <taxon>Pilimelia</taxon>
    </lineage>
</organism>
<name>A0A8J3BIL1_9ACTN</name>
<feature type="transmembrane region" description="Helical" evidence="1">
    <location>
        <begin position="22"/>
        <end position="40"/>
    </location>
</feature>
<keyword evidence="1" id="KW-0472">Membrane</keyword>
<reference evidence="2" key="1">
    <citation type="journal article" date="2014" name="Int. J. Syst. Evol. Microbiol.">
        <title>Complete genome sequence of Corynebacterium casei LMG S-19264T (=DSM 44701T), isolated from a smear-ripened cheese.</title>
        <authorList>
            <consortium name="US DOE Joint Genome Institute (JGI-PGF)"/>
            <person name="Walter F."/>
            <person name="Albersmeier A."/>
            <person name="Kalinowski J."/>
            <person name="Ruckert C."/>
        </authorList>
    </citation>
    <scope>NUCLEOTIDE SEQUENCE</scope>
    <source>
        <strain evidence="2">JCM 3091</strain>
    </source>
</reference>
<keyword evidence="1" id="KW-1133">Transmembrane helix</keyword>
<feature type="transmembrane region" description="Helical" evidence="1">
    <location>
        <begin position="106"/>
        <end position="125"/>
    </location>
</feature>
<sequence length="137" mass="14098">MAGPPPDPAPAGRPTTLTWATWLLYGEAAAVTAVAGWLLYADLAEAAASLLGALLVTGFALAAAALLWFVARALADRRGGVRGVAVVAQLMFLSTGYYMVTGGLRVVGGVVLTYAGVAAVLLCLPRTTRALGLERQR</sequence>
<comment type="caution">
    <text evidence="2">The sequence shown here is derived from an EMBL/GenBank/DDBJ whole genome shotgun (WGS) entry which is preliminary data.</text>
</comment>
<evidence type="ECO:0000256" key="1">
    <source>
        <dbReference type="SAM" id="Phobius"/>
    </source>
</evidence>
<reference evidence="2" key="2">
    <citation type="submission" date="2020-09" db="EMBL/GenBank/DDBJ databases">
        <authorList>
            <person name="Sun Q."/>
            <person name="Ohkuma M."/>
        </authorList>
    </citation>
    <scope>NUCLEOTIDE SEQUENCE</scope>
    <source>
        <strain evidence="2">JCM 3091</strain>
    </source>
</reference>
<protein>
    <submittedName>
        <fullName evidence="2">Uncharacterized protein</fullName>
    </submittedName>
</protein>
<dbReference type="AlphaFoldDB" id="A0A8J3BIL1"/>
<evidence type="ECO:0000313" key="2">
    <source>
        <dbReference type="EMBL" id="GGK17462.1"/>
    </source>
</evidence>
<feature type="transmembrane region" description="Helical" evidence="1">
    <location>
        <begin position="46"/>
        <end position="71"/>
    </location>
</feature>
<dbReference type="RefSeq" id="WP_189112755.1">
    <property type="nucleotide sequence ID" value="NZ_BMQC01000002.1"/>
</dbReference>
<proteinExistence type="predicted"/>
<evidence type="ECO:0000313" key="3">
    <source>
        <dbReference type="Proteomes" id="UP000662200"/>
    </source>
</evidence>
<keyword evidence="3" id="KW-1185">Reference proteome</keyword>
<dbReference type="Proteomes" id="UP000662200">
    <property type="component" value="Unassembled WGS sequence"/>
</dbReference>
<dbReference type="EMBL" id="BMQC01000002">
    <property type="protein sequence ID" value="GGK17462.1"/>
    <property type="molecule type" value="Genomic_DNA"/>
</dbReference>
<accession>A0A8J3BIL1</accession>